<dbReference type="RefSeq" id="WP_205147574.1">
    <property type="nucleotide sequence ID" value="NZ_JADCKL010000001.1"/>
</dbReference>
<dbReference type="InterPro" id="IPR036764">
    <property type="entry name" value="Peptidase_Prp_sf"/>
</dbReference>
<keyword evidence="3" id="KW-0378">Hydrolase</keyword>
<dbReference type="PANTHER" id="PTHR39178:SF1">
    <property type="entry name" value="RIBOSOMAL-PROCESSING CYSTEINE PROTEASE PRP"/>
    <property type="match status" value="1"/>
</dbReference>
<evidence type="ECO:0000256" key="1">
    <source>
        <dbReference type="ARBA" id="ARBA00022517"/>
    </source>
</evidence>
<dbReference type="Pfam" id="PF04327">
    <property type="entry name" value="Peptidase_Prp"/>
    <property type="match status" value="1"/>
</dbReference>
<dbReference type="EMBL" id="JADCKL010000001">
    <property type="protein sequence ID" value="MBE5062019.1"/>
    <property type="molecule type" value="Genomic_DNA"/>
</dbReference>
<gene>
    <name evidence="7" type="ORF">INF30_01865</name>
</gene>
<sequence length="110" mass="12112">MIRVTIYQNEKKECAGFLAKGHAGFSEAGQDIVCAAASVLMINTVNAIEAFTDDKTSLVSDDMEGLIDFRLTDRPGKEAALLLKAMILGLEEMANDSNYSEYIQVRFEEV</sequence>
<dbReference type="InterPro" id="IPR007422">
    <property type="entry name" value="Peptidase_Prp"/>
</dbReference>
<dbReference type="Gene3D" id="3.30.70.1490">
    <property type="entry name" value="Cysteine protease Prp"/>
    <property type="match status" value="1"/>
</dbReference>
<evidence type="ECO:0000313" key="8">
    <source>
        <dbReference type="Proteomes" id="UP000758652"/>
    </source>
</evidence>
<dbReference type="SUPFAM" id="SSF118010">
    <property type="entry name" value="TM1457-like"/>
    <property type="match status" value="1"/>
</dbReference>
<proteinExistence type="inferred from homology"/>
<keyword evidence="2 7" id="KW-0645">Protease</keyword>
<dbReference type="CDD" id="cd16332">
    <property type="entry name" value="Prp-like"/>
    <property type="match status" value="1"/>
</dbReference>
<organism evidence="7 8">
    <name type="scientific">Claveliimonas monacensis</name>
    <dbReference type="NCBI Taxonomy" id="2779351"/>
    <lineage>
        <taxon>Bacteria</taxon>
        <taxon>Bacillati</taxon>
        <taxon>Bacillota</taxon>
        <taxon>Clostridia</taxon>
        <taxon>Lachnospirales</taxon>
        <taxon>Lachnospiraceae</taxon>
        <taxon>Claveliimonas</taxon>
    </lineage>
</organism>
<reference evidence="7 8" key="1">
    <citation type="submission" date="2020-10" db="EMBL/GenBank/DDBJ databases">
        <title>ChiBAC.</title>
        <authorList>
            <person name="Zenner C."/>
            <person name="Hitch T.C.A."/>
            <person name="Clavel T."/>
        </authorList>
    </citation>
    <scope>NUCLEOTIDE SEQUENCE [LARGE SCALE GENOMIC DNA]</scope>
    <source>
        <strain evidence="7 8">DSM 108991</strain>
    </source>
</reference>
<dbReference type="GO" id="GO:0008233">
    <property type="term" value="F:peptidase activity"/>
    <property type="evidence" value="ECO:0007669"/>
    <property type="project" value="UniProtKB-KW"/>
</dbReference>
<name>A0ABR9RGE2_9FIRM</name>
<keyword evidence="1" id="KW-0690">Ribosome biogenesis</keyword>
<protein>
    <recommendedName>
        <fullName evidence="6">Ribosomal processing cysteine protease Prp</fullName>
    </recommendedName>
</protein>
<dbReference type="PANTHER" id="PTHR39178">
    <property type="entry name" value="HYPOTHETICAL RIBOSOME-ASSOCIATED PROTEIN"/>
    <property type="match status" value="1"/>
</dbReference>
<comment type="similarity">
    <text evidence="5">Belongs to the Prp family.</text>
</comment>
<evidence type="ECO:0000256" key="5">
    <source>
        <dbReference type="ARBA" id="ARBA00044503"/>
    </source>
</evidence>
<evidence type="ECO:0000256" key="4">
    <source>
        <dbReference type="ARBA" id="ARBA00022807"/>
    </source>
</evidence>
<evidence type="ECO:0000256" key="6">
    <source>
        <dbReference type="ARBA" id="ARBA00044538"/>
    </source>
</evidence>
<evidence type="ECO:0000313" key="7">
    <source>
        <dbReference type="EMBL" id="MBE5062019.1"/>
    </source>
</evidence>
<evidence type="ECO:0000256" key="3">
    <source>
        <dbReference type="ARBA" id="ARBA00022801"/>
    </source>
</evidence>
<keyword evidence="4" id="KW-0788">Thiol protease</keyword>
<accession>A0ABR9RGE2</accession>
<dbReference type="GO" id="GO:0006508">
    <property type="term" value="P:proteolysis"/>
    <property type="evidence" value="ECO:0007669"/>
    <property type="project" value="UniProtKB-KW"/>
</dbReference>
<comment type="caution">
    <text evidence="7">The sequence shown here is derived from an EMBL/GenBank/DDBJ whole genome shotgun (WGS) entry which is preliminary data.</text>
</comment>
<evidence type="ECO:0000256" key="2">
    <source>
        <dbReference type="ARBA" id="ARBA00022670"/>
    </source>
</evidence>
<keyword evidence="8" id="KW-1185">Reference proteome</keyword>
<dbReference type="Proteomes" id="UP000758652">
    <property type="component" value="Unassembled WGS sequence"/>
</dbReference>